<reference evidence="1" key="1">
    <citation type="journal article" date="2014" name="Front. Microbiol.">
        <title>High frequency of phylogenetically diverse reductive dehalogenase-homologous genes in deep subseafloor sedimentary metagenomes.</title>
        <authorList>
            <person name="Kawai M."/>
            <person name="Futagami T."/>
            <person name="Toyoda A."/>
            <person name="Takaki Y."/>
            <person name="Nishi S."/>
            <person name="Hori S."/>
            <person name="Arai W."/>
            <person name="Tsubouchi T."/>
            <person name="Morono Y."/>
            <person name="Uchiyama I."/>
            <person name="Ito T."/>
            <person name="Fujiyama A."/>
            <person name="Inagaki F."/>
            <person name="Takami H."/>
        </authorList>
    </citation>
    <scope>NUCLEOTIDE SEQUENCE</scope>
    <source>
        <strain evidence="1">Expedition CK06-06</strain>
    </source>
</reference>
<dbReference type="AlphaFoldDB" id="X1VBD3"/>
<sequence>MYFGIGAAYPVITTNPVSPNFTDDLSVSATVGLRDLLLGFGPRLGVDYRLNTGSLALELNFIRYLNPGAFFDPYIGLGARFDLSAPGDILANTYGNSVVGFGLNFSRNFGLFVEANPRFEKNLQFGLGARAGLRLGF</sequence>
<dbReference type="EMBL" id="BARW01030885">
    <property type="protein sequence ID" value="GAJ10751.1"/>
    <property type="molecule type" value="Genomic_DNA"/>
</dbReference>
<evidence type="ECO:0008006" key="2">
    <source>
        <dbReference type="Google" id="ProtNLM"/>
    </source>
</evidence>
<comment type="caution">
    <text evidence="1">The sequence shown here is derived from an EMBL/GenBank/DDBJ whole genome shotgun (WGS) entry which is preliminary data.</text>
</comment>
<gene>
    <name evidence="1" type="ORF">S12H4_49262</name>
</gene>
<evidence type="ECO:0000313" key="1">
    <source>
        <dbReference type="EMBL" id="GAJ10751.1"/>
    </source>
</evidence>
<protein>
    <recommendedName>
        <fullName evidence="2">Outer membrane protein beta-barrel domain-containing protein</fullName>
    </recommendedName>
</protein>
<proteinExistence type="predicted"/>
<name>X1VBD3_9ZZZZ</name>
<accession>X1VBD3</accession>
<organism evidence="1">
    <name type="scientific">marine sediment metagenome</name>
    <dbReference type="NCBI Taxonomy" id="412755"/>
    <lineage>
        <taxon>unclassified sequences</taxon>
        <taxon>metagenomes</taxon>
        <taxon>ecological metagenomes</taxon>
    </lineage>
</organism>